<accession>A0A498S8P0</accession>
<dbReference type="Pfam" id="PF24681">
    <property type="entry name" value="Kelch_KLHDC2_KLHL20_DRC7"/>
    <property type="match status" value="1"/>
</dbReference>
<dbReference type="PIRSF" id="PIRSF037037">
    <property type="entry name" value="Kelch-like_protein_gigaxonin"/>
    <property type="match status" value="1"/>
</dbReference>
<evidence type="ECO:0000256" key="4">
    <source>
        <dbReference type="ARBA" id="ARBA00022786"/>
    </source>
</evidence>
<evidence type="ECO:0000256" key="2">
    <source>
        <dbReference type="ARBA" id="ARBA00022441"/>
    </source>
</evidence>
<dbReference type="PANTHER" id="PTHR24412">
    <property type="entry name" value="KELCH PROTEIN"/>
    <property type="match status" value="1"/>
</dbReference>
<dbReference type="InterPro" id="IPR011043">
    <property type="entry name" value="Gal_Oxase/kelch_b-propeller"/>
</dbReference>
<dbReference type="InterPro" id="IPR017096">
    <property type="entry name" value="BTB-kelch_protein"/>
</dbReference>
<dbReference type="Gene3D" id="2.120.10.80">
    <property type="entry name" value="Kelch-type beta propeller"/>
    <property type="match status" value="1"/>
</dbReference>
<dbReference type="Gene3D" id="1.25.40.420">
    <property type="match status" value="1"/>
</dbReference>
<organism evidence="6 7">
    <name type="scientific">Acanthocheilonema viteae</name>
    <name type="common">Filarial nematode worm</name>
    <name type="synonym">Dipetalonema viteae</name>
    <dbReference type="NCBI Taxonomy" id="6277"/>
    <lineage>
        <taxon>Eukaryota</taxon>
        <taxon>Metazoa</taxon>
        <taxon>Ecdysozoa</taxon>
        <taxon>Nematoda</taxon>
        <taxon>Chromadorea</taxon>
        <taxon>Rhabditida</taxon>
        <taxon>Spirurina</taxon>
        <taxon>Spiruromorpha</taxon>
        <taxon>Filarioidea</taxon>
        <taxon>Onchocercidae</taxon>
        <taxon>Acanthocheilonema</taxon>
    </lineage>
</organism>
<evidence type="ECO:0000259" key="5">
    <source>
        <dbReference type="PROSITE" id="PS50097"/>
    </source>
</evidence>
<dbReference type="InterPro" id="IPR011333">
    <property type="entry name" value="SKP1/BTB/POZ_sf"/>
</dbReference>
<dbReference type="SMART" id="SM00612">
    <property type="entry name" value="Kelch"/>
    <property type="match status" value="6"/>
</dbReference>
<comment type="pathway">
    <text evidence="1">Protein modification; protein ubiquitination.</text>
</comment>
<dbReference type="SMART" id="SM00875">
    <property type="entry name" value="BACK"/>
    <property type="match status" value="1"/>
</dbReference>
<keyword evidence="4" id="KW-0833">Ubl conjugation pathway</keyword>
<dbReference type="SUPFAM" id="SSF117281">
    <property type="entry name" value="Kelch motif"/>
    <property type="match status" value="1"/>
</dbReference>
<evidence type="ECO:0000256" key="1">
    <source>
        <dbReference type="ARBA" id="ARBA00004906"/>
    </source>
</evidence>
<evidence type="ECO:0000313" key="6">
    <source>
        <dbReference type="EMBL" id="VBB25547.1"/>
    </source>
</evidence>
<dbReference type="InterPro" id="IPR011705">
    <property type="entry name" value="BACK"/>
</dbReference>
<dbReference type="SMART" id="SM00225">
    <property type="entry name" value="BTB"/>
    <property type="match status" value="1"/>
</dbReference>
<dbReference type="Pfam" id="PF00651">
    <property type="entry name" value="BTB"/>
    <property type="match status" value="2"/>
</dbReference>
<protein>
    <recommendedName>
        <fullName evidence="5">BTB domain-containing protein</fullName>
    </recommendedName>
</protein>
<dbReference type="AlphaFoldDB" id="A0A498S8P0"/>
<evidence type="ECO:0000256" key="3">
    <source>
        <dbReference type="ARBA" id="ARBA00022737"/>
    </source>
</evidence>
<keyword evidence="2" id="KW-0880">Kelch repeat</keyword>
<dbReference type="PANTHER" id="PTHR24412:SF497">
    <property type="entry name" value="KELCH-LIKE PROTEIN 18"/>
    <property type="match status" value="1"/>
</dbReference>
<gene>
    <name evidence="6" type="ORF">NAV_LOCUS377</name>
</gene>
<dbReference type="InterPro" id="IPR006652">
    <property type="entry name" value="Kelch_1"/>
</dbReference>
<keyword evidence="3" id="KW-0677">Repeat</keyword>
<dbReference type="EMBL" id="UPTC01000023">
    <property type="protein sequence ID" value="VBB25547.1"/>
    <property type="molecule type" value="Genomic_DNA"/>
</dbReference>
<feature type="domain" description="BTB" evidence="5">
    <location>
        <begin position="50"/>
        <end position="150"/>
    </location>
</feature>
<dbReference type="InterPro" id="IPR015915">
    <property type="entry name" value="Kelch-typ_b-propeller"/>
</dbReference>
<keyword evidence="7" id="KW-1185">Reference proteome</keyword>
<dbReference type="Pfam" id="PF01344">
    <property type="entry name" value="Kelch_1"/>
    <property type="match status" value="2"/>
</dbReference>
<dbReference type="PROSITE" id="PS50097">
    <property type="entry name" value="BTB"/>
    <property type="match status" value="1"/>
</dbReference>
<dbReference type="Pfam" id="PF07707">
    <property type="entry name" value="BACK"/>
    <property type="match status" value="1"/>
</dbReference>
<dbReference type="Proteomes" id="UP000276991">
    <property type="component" value="Unassembled WGS sequence"/>
</dbReference>
<reference evidence="6 7" key="1">
    <citation type="submission" date="2018-08" db="EMBL/GenBank/DDBJ databases">
        <authorList>
            <person name="Laetsch R D."/>
            <person name="Stevens L."/>
            <person name="Kumar S."/>
            <person name="Blaxter L. M."/>
        </authorList>
    </citation>
    <scope>NUCLEOTIDE SEQUENCE [LARGE SCALE GENOMIC DNA]</scope>
</reference>
<dbReference type="InterPro" id="IPR000210">
    <property type="entry name" value="BTB/POZ_dom"/>
</dbReference>
<dbReference type="SUPFAM" id="SSF50965">
    <property type="entry name" value="Galactose oxidase, central domain"/>
    <property type="match status" value="1"/>
</dbReference>
<evidence type="ECO:0000313" key="7">
    <source>
        <dbReference type="Proteomes" id="UP000276991"/>
    </source>
</evidence>
<dbReference type="Gene3D" id="3.30.710.10">
    <property type="entry name" value="Potassium Channel Kv1.1, Chain A"/>
    <property type="match status" value="1"/>
</dbReference>
<dbReference type="SUPFAM" id="SSF54695">
    <property type="entry name" value="POZ domain"/>
    <property type="match status" value="1"/>
</dbReference>
<dbReference type="FunFam" id="1.25.40.420:FF:000001">
    <property type="entry name" value="Kelch-like family member 12"/>
    <property type="match status" value="1"/>
</dbReference>
<dbReference type="STRING" id="6277.A0A498S8P0"/>
<dbReference type="OrthoDB" id="20684at2759"/>
<name>A0A498S8P0_ACAVI</name>
<proteinExistence type="predicted"/>
<sequence length="621" mass="69561">MGMEDTQRYISLLTMCDEDDDEVMVFECGASLAANAFLNFEEIRRAGKLCDVVLVVDNVRFSAHRIVLAATIPYFRAMFTADMAESQQEEIHLKGQRALEKSRLRKNGFLSSLNVLKQGLETQCLDLDFEPDTLEQLIAFSYTGSIRITAANVQSMMHAANFLQLNGIVDECSKFLKCRLHAQNVLGIRSFAMALGCVSLVLSADCFLHKHFLSVSQGEEYLALSVDDLATILNRDELFVESEEQIFDACMRWVQHNPERKQYLPRVLTCVRMPLLKPHFITDHVASHPFIRECLDCRDLIDEAKDYHLMPERRKFLKKFRTKQRCCFDVPGLIFAVGGLTNAGDSLSTVEMYDPMIGKWTSAQPMNSIRSRVGVAVMNRMLYAIGGFNGHDRLRTVEVFDPDQNKWAEVSSLINKRSALGAAVVNDRLYVCGGYDGISSLASVEVFNPCTNRWTLTTAMNKQRSAAGIAVIDNYIYVIGGHDGMSIFNSVERFNVDSGEWQVVKSMNTKRCRLGAAAVRGKIYVCGGYDGCQFLKSVEVYEPEKDEWSPLSPMHLKRSRVSLISNAGVLYAIAGYDGISNLSSMETYNIEEDRWTLATSMVAHEGGVGIGVIPFQPNKIS</sequence>